<feature type="chain" id="PRO_5040945892" description="Peptidase C1A papain C-terminal domain-containing protein" evidence="3">
    <location>
        <begin position="16"/>
        <end position="351"/>
    </location>
</feature>
<dbReference type="InterPro" id="IPR038765">
    <property type="entry name" value="Papain-like_cys_pep_sf"/>
</dbReference>
<evidence type="ECO:0000313" key="5">
    <source>
        <dbReference type="EMBL" id="GMH75578.1"/>
    </source>
</evidence>
<reference evidence="6" key="1">
    <citation type="journal article" date="2023" name="Commun. Biol.">
        <title>Genome analysis of Parmales, the sister group of diatoms, reveals the evolutionary specialization of diatoms from phago-mixotrophs to photoautotrophs.</title>
        <authorList>
            <person name="Ban H."/>
            <person name="Sato S."/>
            <person name="Yoshikawa S."/>
            <person name="Yamada K."/>
            <person name="Nakamura Y."/>
            <person name="Ichinomiya M."/>
            <person name="Sato N."/>
            <person name="Blanc-Mathieu R."/>
            <person name="Endo H."/>
            <person name="Kuwata A."/>
            <person name="Ogata H."/>
        </authorList>
    </citation>
    <scope>NUCLEOTIDE SEQUENCE [LARGE SCALE GENOMIC DNA]</scope>
</reference>
<dbReference type="AlphaFoldDB" id="A0A9W7AUZ0"/>
<keyword evidence="2" id="KW-0865">Zymogen</keyword>
<dbReference type="FunFam" id="3.90.70.10:FF:000117">
    <property type="entry name" value="Probable papain cysteine protease"/>
    <property type="match status" value="1"/>
</dbReference>
<dbReference type="SUPFAM" id="SSF54001">
    <property type="entry name" value="Cysteine proteinases"/>
    <property type="match status" value="1"/>
</dbReference>
<dbReference type="GO" id="GO:0008234">
    <property type="term" value="F:cysteine-type peptidase activity"/>
    <property type="evidence" value="ECO:0007669"/>
    <property type="project" value="InterPro"/>
</dbReference>
<evidence type="ECO:0000313" key="6">
    <source>
        <dbReference type="Proteomes" id="UP001162640"/>
    </source>
</evidence>
<dbReference type="PANTHER" id="PTHR12411">
    <property type="entry name" value="CYSTEINE PROTEASE FAMILY C1-RELATED"/>
    <property type="match status" value="1"/>
</dbReference>
<dbReference type="InterPro" id="IPR025661">
    <property type="entry name" value="Pept_asp_AS"/>
</dbReference>
<organism evidence="5 6">
    <name type="scientific">Triparma laevis f. inornata</name>
    <dbReference type="NCBI Taxonomy" id="1714386"/>
    <lineage>
        <taxon>Eukaryota</taxon>
        <taxon>Sar</taxon>
        <taxon>Stramenopiles</taxon>
        <taxon>Ochrophyta</taxon>
        <taxon>Bolidophyceae</taxon>
        <taxon>Parmales</taxon>
        <taxon>Triparmaceae</taxon>
        <taxon>Triparma</taxon>
    </lineage>
</organism>
<dbReference type="Pfam" id="PF00112">
    <property type="entry name" value="Peptidase_C1"/>
    <property type="match status" value="1"/>
</dbReference>
<comment type="similarity">
    <text evidence="1">Belongs to the peptidase C1 family.</text>
</comment>
<evidence type="ECO:0000256" key="1">
    <source>
        <dbReference type="ARBA" id="ARBA00008455"/>
    </source>
</evidence>
<dbReference type="Gene3D" id="3.90.70.10">
    <property type="entry name" value="Cysteine proteinases"/>
    <property type="match status" value="1"/>
</dbReference>
<feature type="signal peptide" evidence="3">
    <location>
        <begin position="1"/>
        <end position="15"/>
    </location>
</feature>
<dbReference type="EMBL" id="BLQM01000210">
    <property type="protein sequence ID" value="GMH75578.1"/>
    <property type="molecule type" value="Genomic_DNA"/>
</dbReference>
<proteinExistence type="inferred from homology"/>
<protein>
    <recommendedName>
        <fullName evidence="4">Peptidase C1A papain C-terminal domain-containing protein</fullName>
    </recommendedName>
</protein>
<dbReference type="PRINTS" id="PR00705">
    <property type="entry name" value="PAPAIN"/>
</dbReference>
<dbReference type="Proteomes" id="UP001162640">
    <property type="component" value="Unassembled WGS sequence"/>
</dbReference>
<evidence type="ECO:0000256" key="3">
    <source>
        <dbReference type="SAM" id="SignalP"/>
    </source>
</evidence>
<gene>
    <name evidence="5" type="ORF">TL16_g06809</name>
</gene>
<accession>A0A9W7AUZ0</accession>
<feature type="domain" description="Peptidase C1A papain C-terminal" evidence="4">
    <location>
        <begin position="45"/>
        <end position="290"/>
    </location>
</feature>
<comment type="caution">
    <text evidence="5">The sequence shown here is derived from an EMBL/GenBank/DDBJ whole genome shotgun (WGS) entry which is preliminary data.</text>
</comment>
<evidence type="ECO:0000256" key="2">
    <source>
        <dbReference type="ARBA" id="ARBA00023145"/>
    </source>
</evidence>
<evidence type="ECO:0000259" key="4">
    <source>
        <dbReference type="SMART" id="SM00645"/>
    </source>
</evidence>
<keyword evidence="3" id="KW-0732">Signal</keyword>
<dbReference type="PROSITE" id="PS00640">
    <property type="entry name" value="THIOL_PROTEASE_ASN"/>
    <property type="match status" value="1"/>
</dbReference>
<dbReference type="InterPro" id="IPR000668">
    <property type="entry name" value="Peptidase_C1A_C"/>
</dbReference>
<dbReference type="SMART" id="SM00645">
    <property type="entry name" value="Pept_C1"/>
    <property type="match status" value="1"/>
</dbReference>
<dbReference type="GO" id="GO:0006508">
    <property type="term" value="P:proteolysis"/>
    <property type="evidence" value="ECO:0007669"/>
    <property type="project" value="InterPro"/>
</dbReference>
<name>A0A9W7AUZ0_9STRA</name>
<sequence length="351" mass="38090">MKFTLSLLLPGLAAAAYRSEIIDHTDHGEEVLSARPHEYLAADDLPDAFTWGNKDGVSYLTRSVNQHIPQYCGSCWAQGSMSALADRVNIARENAGVPYTLSVQYILNHQIGGSCYGGSASGTYAAAKKAGPIPYESCFSYLACSSDSSEGFCDSVEFDESKASQTCRTCSTFGEGCTNIDKFPNVTIGEYGTVSGADNVKAEIFARGPVACGINAEPLLNYTGGVFEDDKLADKMTNHIISVVGWGSDADGQYWIVRNSWGEYWGEMGYFRLRMGDNQLGMEDGCSWATPDVFSEDNFPCFEGGENCGGSHSDDDTYSAREEEASILSGYRGVEYVDPSNNLEEVYARLN</sequence>
<dbReference type="InterPro" id="IPR013128">
    <property type="entry name" value="Peptidase_C1A"/>
</dbReference>